<dbReference type="SMART" id="SM00320">
    <property type="entry name" value="WD40"/>
    <property type="match status" value="5"/>
</dbReference>
<dbReference type="InterPro" id="IPR036322">
    <property type="entry name" value="WD40_repeat_dom_sf"/>
</dbReference>
<evidence type="ECO:0000313" key="8">
    <source>
        <dbReference type="EMBL" id="KAJ3126004.1"/>
    </source>
</evidence>
<keyword evidence="2 6" id="KW-0853">WD repeat</keyword>
<evidence type="ECO:0000256" key="4">
    <source>
        <dbReference type="ARBA" id="ARBA00039238"/>
    </source>
</evidence>
<sequence length="485" mass="52575">MRALFSSDVQDAAFHPSDPFLVAAAEISGAVSWSTLYSPPLKFFNPDSLSTASASIPFASTSTLNLLLRSLSVSTKVPAESLEIYSAGADASFQVLDSLSGKPILKKASAHADPINCIKALDRNVIATGDDEGVVKIWDTRDRKLITKYTAHDDYISSFSWTPTTTPPTLLATSADGRLSVYDLRKKKPVRVSDFQDDELLSHAVVRDGSKVVVGSEDGVLSIYSWGDWGDCTDRIRGHPGSVNAIVKLDERRIATACVDGNVRVVGLFPNKILTRLRDHECDMPVERLALNADGSLLASCSHENIVRFWDANAAVSDLNNGSDDDNNDSSDDNNSDSDESLDSNVSSHSADSNSDSMSNLNSKLIGITSVTNNSSEIDSDSNLIEDNDGNTETDNENTADNDNSKSSPLTNPISKTQPVESKKNIKKRKIFANLVADDDSDTESPVNKNQEQLQGQKQKQPEKKPKLKKVVANAKQNAYFGDLD</sequence>
<protein>
    <recommendedName>
        <fullName evidence="4">WD repeat-containing protein JIP5</fullName>
    </recommendedName>
    <alternativeName>
        <fullName evidence="5">WD repeat-containing protein jip5</fullName>
    </alternativeName>
</protein>
<dbReference type="Pfam" id="PF24796">
    <property type="entry name" value="WDR55"/>
    <property type="match status" value="1"/>
</dbReference>
<accession>A0AAD5T458</accession>
<dbReference type="SUPFAM" id="SSF50978">
    <property type="entry name" value="WD40 repeat-like"/>
    <property type="match status" value="1"/>
</dbReference>
<proteinExistence type="inferred from homology"/>
<evidence type="ECO:0000256" key="3">
    <source>
        <dbReference type="ARBA" id="ARBA00022737"/>
    </source>
</evidence>
<dbReference type="PANTHER" id="PTHR44019:SF20">
    <property type="entry name" value="WD REPEAT-CONTAINING PROTEIN 55"/>
    <property type="match status" value="1"/>
</dbReference>
<dbReference type="AlphaFoldDB" id="A0AAD5T458"/>
<gene>
    <name evidence="8" type="primary">WDR55</name>
    <name evidence="8" type="ORF">HK100_010494</name>
</gene>
<keyword evidence="9" id="KW-1185">Reference proteome</keyword>
<dbReference type="Gene3D" id="2.130.10.10">
    <property type="entry name" value="YVTN repeat-like/Quinoprotein amine dehydrogenase"/>
    <property type="match status" value="2"/>
</dbReference>
<comment type="similarity">
    <text evidence="1">Belongs to the WD repeat WDR55 family.</text>
</comment>
<evidence type="ECO:0000256" key="7">
    <source>
        <dbReference type="SAM" id="MobiDB-lite"/>
    </source>
</evidence>
<feature type="repeat" description="WD" evidence="6">
    <location>
        <begin position="108"/>
        <end position="148"/>
    </location>
</feature>
<feature type="region of interest" description="Disordered" evidence="7">
    <location>
        <begin position="320"/>
        <end position="358"/>
    </location>
</feature>
<dbReference type="PROSITE" id="PS50082">
    <property type="entry name" value="WD_REPEATS_2"/>
    <property type="match status" value="2"/>
</dbReference>
<feature type="repeat" description="WD" evidence="6">
    <location>
        <begin position="149"/>
        <end position="192"/>
    </location>
</feature>
<organism evidence="8 9">
    <name type="scientific">Physocladia obscura</name>
    <dbReference type="NCBI Taxonomy" id="109957"/>
    <lineage>
        <taxon>Eukaryota</taxon>
        <taxon>Fungi</taxon>
        <taxon>Fungi incertae sedis</taxon>
        <taxon>Chytridiomycota</taxon>
        <taxon>Chytridiomycota incertae sedis</taxon>
        <taxon>Chytridiomycetes</taxon>
        <taxon>Chytridiales</taxon>
        <taxon>Chytriomycetaceae</taxon>
        <taxon>Physocladia</taxon>
    </lineage>
</organism>
<dbReference type="Proteomes" id="UP001211907">
    <property type="component" value="Unassembled WGS sequence"/>
</dbReference>
<keyword evidence="3" id="KW-0677">Repeat</keyword>
<feature type="compositionally biased region" description="Acidic residues" evidence="7">
    <location>
        <begin position="378"/>
        <end position="400"/>
    </location>
</feature>
<feature type="region of interest" description="Disordered" evidence="7">
    <location>
        <begin position="373"/>
        <end position="485"/>
    </location>
</feature>
<evidence type="ECO:0000256" key="1">
    <source>
        <dbReference type="ARBA" id="ARBA00007625"/>
    </source>
</evidence>
<dbReference type="InterPro" id="IPR015943">
    <property type="entry name" value="WD40/YVTN_repeat-like_dom_sf"/>
</dbReference>
<reference evidence="8" key="1">
    <citation type="submission" date="2020-05" db="EMBL/GenBank/DDBJ databases">
        <title>Phylogenomic resolution of chytrid fungi.</title>
        <authorList>
            <person name="Stajich J.E."/>
            <person name="Amses K."/>
            <person name="Simmons R."/>
            <person name="Seto K."/>
            <person name="Myers J."/>
            <person name="Bonds A."/>
            <person name="Quandt C.A."/>
            <person name="Barry K."/>
            <person name="Liu P."/>
            <person name="Grigoriev I."/>
            <person name="Longcore J.E."/>
            <person name="James T.Y."/>
        </authorList>
    </citation>
    <scope>NUCLEOTIDE SEQUENCE</scope>
    <source>
        <strain evidence="8">JEL0513</strain>
    </source>
</reference>
<feature type="compositionally biased region" description="Low complexity" evidence="7">
    <location>
        <begin position="449"/>
        <end position="459"/>
    </location>
</feature>
<dbReference type="InterPro" id="IPR001680">
    <property type="entry name" value="WD40_rpt"/>
</dbReference>
<name>A0AAD5T458_9FUNG</name>
<evidence type="ECO:0000256" key="5">
    <source>
        <dbReference type="ARBA" id="ARBA00039514"/>
    </source>
</evidence>
<dbReference type="EMBL" id="JADGJH010000581">
    <property type="protein sequence ID" value="KAJ3126004.1"/>
    <property type="molecule type" value="Genomic_DNA"/>
</dbReference>
<evidence type="ECO:0000256" key="2">
    <source>
        <dbReference type="ARBA" id="ARBA00022574"/>
    </source>
</evidence>
<feature type="compositionally biased region" description="Acidic residues" evidence="7">
    <location>
        <begin position="323"/>
        <end position="342"/>
    </location>
</feature>
<feature type="compositionally biased region" description="Low complexity" evidence="7">
    <location>
        <begin position="343"/>
        <end position="358"/>
    </location>
</feature>
<evidence type="ECO:0000256" key="6">
    <source>
        <dbReference type="PROSITE-ProRule" id="PRU00221"/>
    </source>
</evidence>
<dbReference type="PANTHER" id="PTHR44019">
    <property type="entry name" value="WD REPEAT-CONTAINING PROTEIN 55"/>
    <property type="match status" value="1"/>
</dbReference>
<feature type="compositionally biased region" description="Polar residues" evidence="7">
    <location>
        <begin position="405"/>
        <end position="420"/>
    </location>
</feature>
<evidence type="ECO:0000313" key="9">
    <source>
        <dbReference type="Proteomes" id="UP001211907"/>
    </source>
</evidence>
<comment type="caution">
    <text evidence="8">The sequence shown here is derived from an EMBL/GenBank/DDBJ whole genome shotgun (WGS) entry which is preliminary data.</text>
</comment>
<dbReference type="InterPro" id="IPR050505">
    <property type="entry name" value="WDR55/POC1"/>
</dbReference>